<sequence length="100" mass="11190">MWKIGPAERIRGLRGVDPARSYRGRHGRRARALAALLDGDDDEVVVRPWEVRLPRTVILAAARSRGLEPVGAPGELARRGPWLDPMRFVRSDGARSADRR</sequence>
<evidence type="ECO:0000313" key="1">
    <source>
        <dbReference type="EMBL" id="PAY22199.1"/>
    </source>
</evidence>
<protein>
    <submittedName>
        <fullName evidence="1">Uncharacterized protein</fullName>
    </submittedName>
</protein>
<dbReference type="EMBL" id="NTGA01000027">
    <property type="protein sequence ID" value="PAY22199.1"/>
    <property type="molecule type" value="Genomic_DNA"/>
</dbReference>
<gene>
    <name evidence="1" type="ORF">CEY15_14580</name>
</gene>
<comment type="caution">
    <text evidence="1">The sequence shown here is derived from an EMBL/GenBank/DDBJ whole genome shotgun (WGS) entry which is preliminary data.</text>
</comment>
<dbReference type="AlphaFoldDB" id="A0A2A2WLW3"/>
<dbReference type="RefSeq" id="WP_031264614.1">
    <property type="nucleotide sequence ID" value="NZ_NTGA01000027.1"/>
</dbReference>
<keyword evidence="2" id="KW-1185">Reference proteome</keyword>
<dbReference type="OrthoDB" id="4774945at2"/>
<name>A0A2A2WLW3_9ACTN</name>
<evidence type="ECO:0000313" key="2">
    <source>
        <dbReference type="Proteomes" id="UP000218810"/>
    </source>
</evidence>
<accession>A0A2A2WLW3</accession>
<proteinExistence type="predicted"/>
<organism evidence="1 2">
    <name type="scientific">Dietzia natronolimnaea</name>
    <dbReference type="NCBI Taxonomy" id="161920"/>
    <lineage>
        <taxon>Bacteria</taxon>
        <taxon>Bacillati</taxon>
        <taxon>Actinomycetota</taxon>
        <taxon>Actinomycetes</taxon>
        <taxon>Mycobacteriales</taxon>
        <taxon>Dietziaceae</taxon>
        <taxon>Dietzia</taxon>
    </lineage>
</organism>
<dbReference type="Proteomes" id="UP000218810">
    <property type="component" value="Unassembled WGS sequence"/>
</dbReference>
<reference evidence="2" key="1">
    <citation type="submission" date="2017-09" db="EMBL/GenBank/DDBJ databases">
        <authorList>
            <person name="Zhang Y."/>
            <person name="Huang X."/>
            <person name="Liu J."/>
            <person name="Lu L."/>
            <person name="Peng K."/>
        </authorList>
    </citation>
    <scope>NUCLEOTIDE SEQUENCE [LARGE SCALE GENOMIC DNA]</scope>
    <source>
        <strain evidence="2">S-XJ-1</strain>
    </source>
</reference>